<gene>
    <name evidence="2" type="ORF">Acr_01g0003310</name>
</gene>
<dbReference type="EMBL" id="BJWL01000001">
    <property type="protein sequence ID" value="GFY80522.1"/>
    <property type="molecule type" value="Genomic_DNA"/>
</dbReference>
<name>A0A7J0E2R6_9ERIC</name>
<accession>A0A7J0E2R6</accession>
<organism evidence="2 3">
    <name type="scientific">Actinidia rufa</name>
    <dbReference type="NCBI Taxonomy" id="165716"/>
    <lineage>
        <taxon>Eukaryota</taxon>
        <taxon>Viridiplantae</taxon>
        <taxon>Streptophyta</taxon>
        <taxon>Embryophyta</taxon>
        <taxon>Tracheophyta</taxon>
        <taxon>Spermatophyta</taxon>
        <taxon>Magnoliopsida</taxon>
        <taxon>eudicotyledons</taxon>
        <taxon>Gunneridae</taxon>
        <taxon>Pentapetalae</taxon>
        <taxon>asterids</taxon>
        <taxon>Ericales</taxon>
        <taxon>Actinidiaceae</taxon>
        <taxon>Actinidia</taxon>
    </lineage>
</organism>
<proteinExistence type="predicted"/>
<reference evidence="2 3" key="1">
    <citation type="submission" date="2019-07" db="EMBL/GenBank/DDBJ databases">
        <title>De Novo Assembly of kiwifruit Actinidia rufa.</title>
        <authorList>
            <person name="Sugita-Konishi S."/>
            <person name="Sato K."/>
            <person name="Mori E."/>
            <person name="Abe Y."/>
            <person name="Kisaki G."/>
            <person name="Hamano K."/>
            <person name="Suezawa K."/>
            <person name="Otani M."/>
            <person name="Fukuda T."/>
            <person name="Manabe T."/>
            <person name="Gomi K."/>
            <person name="Tabuchi M."/>
            <person name="Akimitsu K."/>
            <person name="Kataoka I."/>
        </authorList>
    </citation>
    <scope>NUCLEOTIDE SEQUENCE [LARGE SCALE GENOMIC DNA]</scope>
    <source>
        <strain evidence="3">cv. Fuchu</strain>
    </source>
</reference>
<dbReference type="AlphaFoldDB" id="A0A7J0E2R6"/>
<keyword evidence="3" id="KW-1185">Reference proteome</keyword>
<sequence length="282" mass="31877">MVTYTPLEKEFNVMTQEDLDRLMETYSVPTGIQARIPDEGETILSTRLGEGQEKYFKVLVVLNSKTFQKFFALDCEGMSSGSGTTLRASSRMGLNWRHQARRQPKEPKPALTPMERTLENTGNALGPGASMLGSASVVEKILSRVILPADKEKVDKLSLGPGGYQVLPHHRSKLEGLMAEFGEREKKAAKKLKEKSDVMARLEEEVAELKNNKVLLKKKAMEEYKSSEDFQEAVKSAASKNFWRRREEKKKATRERARLVPSLLEHLYFCKLFSSFPCNGDI</sequence>
<evidence type="ECO:0000313" key="3">
    <source>
        <dbReference type="Proteomes" id="UP000585474"/>
    </source>
</evidence>
<evidence type="ECO:0000256" key="1">
    <source>
        <dbReference type="SAM" id="Coils"/>
    </source>
</evidence>
<protein>
    <submittedName>
        <fullName evidence="2">Uncharacterized protein</fullName>
    </submittedName>
</protein>
<feature type="coiled-coil region" evidence="1">
    <location>
        <begin position="185"/>
        <end position="219"/>
    </location>
</feature>
<keyword evidence="1" id="KW-0175">Coiled coil</keyword>
<dbReference type="OrthoDB" id="671678at2759"/>
<dbReference type="Proteomes" id="UP000585474">
    <property type="component" value="Unassembled WGS sequence"/>
</dbReference>
<evidence type="ECO:0000313" key="2">
    <source>
        <dbReference type="EMBL" id="GFY80522.1"/>
    </source>
</evidence>
<comment type="caution">
    <text evidence="2">The sequence shown here is derived from an EMBL/GenBank/DDBJ whole genome shotgun (WGS) entry which is preliminary data.</text>
</comment>